<organism evidence="2 3">
    <name type="scientific">Lates japonicus</name>
    <name type="common">Japanese lates</name>
    <dbReference type="NCBI Taxonomy" id="270547"/>
    <lineage>
        <taxon>Eukaryota</taxon>
        <taxon>Metazoa</taxon>
        <taxon>Chordata</taxon>
        <taxon>Craniata</taxon>
        <taxon>Vertebrata</taxon>
        <taxon>Euteleostomi</taxon>
        <taxon>Actinopterygii</taxon>
        <taxon>Neopterygii</taxon>
        <taxon>Teleostei</taxon>
        <taxon>Neoteleostei</taxon>
        <taxon>Acanthomorphata</taxon>
        <taxon>Carangaria</taxon>
        <taxon>Carangaria incertae sedis</taxon>
        <taxon>Centropomidae</taxon>
        <taxon>Lates</taxon>
    </lineage>
</organism>
<proteinExistence type="predicted"/>
<protein>
    <submittedName>
        <fullName evidence="2">Peptidyl-prolyl cis-trans isomerase CWC27 homolog</fullName>
    </submittedName>
</protein>
<evidence type="ECO:0000313" key="3">
    <source>
        <dbReference type="Proteomes" id="UP001279410"/>
    </source>
</evidence>
<feature type="region of interest" description="Disordered" evidence="1">
    <location>
        <begin position="139"/>
        <end position="169"/>
    </location>
</feature>
<feature type="compositionally biased region" description="Basic and acidic residues" evidence="1">
    <location>
        <begin position="8"/>
        <end position="48"/>
    </location>
</feature>
<dbReference type="CDD" id="cd22288">
    <property type="entry name" value="CWC27_CTD"/>
    <property type="match status" value="1"/>
</dbReference>
<accession>A0AAD3R1Q0</accession>
<feature type="region of interest" description="Disordered" evidence="1">
    <location>
        <begin position="1"/>
        <end position="48"/>
    </location>
</feature>
<sequence length="169" mass="19913">MLKPHFSAHSDELRKEARQLKKELQAIKQRKEESSKPAVDEVKEVDKKPTNEAVAEYLEGRKKYEELRKQKLKKGSNREEQTLALLNRFKSKLSSAITDAPEDDVEDLAEDDDKGWMGHVLQFDEQTRKVKDANMQDEDTFEIYDPRNPVNKRRREESKKIMKEKKAKR</sequence>
<dbReference type="GO" id="GO:0016853">
    <property type="term" value="F:isomerase activity"/>
    <property type="evidence" value="ECO:0007669"/>
    <property type="project" value="UniProtKB-KW"/>
</dbReference>
<evidence type="ECO:0000313" key="2">
    <source>
        <dbReference type="EMBL" id="GLD51765.1"/>
    </source>
</evidence>
<reference evidence="2" key="1">
    <citation type="submission" date="2022-08" db="EMBL/GenBank/DDBJ databases">
        <title>Genome sequencing of akame (Lates japonicus).</title>
        <authorList>
            <person name="Hashiguchi Y."/>
            <person name="Takahashi H."/>
        </authorList>
    </citation>
    <scope>NUCLEOTIDE SEQUENCE</scope>
    <source>
        <strain evidence="2">Kochi</strain>
    </source>
</reference>
<evidence type="ECO:0000256" key="1">
    <source>
        <dbReference type="SAM" id="MobiDB-lite"/>
    </source>
</evidence>
<keyword evidence="3" id="KW-1185">Reference proteome</keyword>
<name>A0AAD3R1Q0_LATJO</name>
<keyword evidence="2" id="KW-0413">Isomerase</keyword>
<dbReference type="EMBL" id="BRZM01000011">
    <property type="protein sequence ID" value="GLD51765.1"/>
    <property type="molecule type" value="Genomic_DNA"/>
</dbReference>
<gene>
    <name evidence="2" type="ORF">AKAME5_000476100</name>
</gene>
<dbReference type="AlphaFoldDB" id="A0AAD3R1Q0"/>
<dbReference type="Proteomes" id="UP001279410">
    <property type="component" value="Unassembled WGS sequence"/>
</dbReference>
<comment type="caution">
    <text evidence="2">The sequence shown here is derived from an EMBL/GenBank/DDBJ whole genome shotgun (WGS) entry which is preliminary data.</text>
</comment>